<name>A0A426TRE4_9CHLR</name>
<dbReference type="Proteomes" id="UP000280307">
    <property type="component" value="Unassembled WGS sequence"/>
</dbReference>
<feature type="compositionally biased region" description="Pro residues" evidence="1">
    <location>
        <begin position="104"/>
        <end position="114"/>
    </location>
</feature>
<dbReference type="EMBL" id="RSAS01000889">
    <property type="protein sequence ID" value="RRR66038.1"/>
    <property type="molecule type" value="Genomic_DNA"/>
</dbReference>
<feature type="region of interest" description="Disordered" evidence="1">
    <location>
        <begin position="104"/>
        <end position="165"/>
    </location>
</feature>
<gene>
    <name evidence="2" type="ORF">EI684_21465</name>
</gene>
<evidence type="ECO:0000313" key="3">
    <source>
        <dbReference type="Proteomes" id="UP000280307"/>
    </source>
</evidence>
<sequence length="405" mass="43992">MSDRPTPDMTKVESRRHFVKLLEQEIGLVPDEHIPLIARIADRFYDHFYDGWYALSPAETLERVDREGCPISRAFATAAQLCGRPTPCDFFGMRINPYAPPARLPIPEPLPSATPPASATATPPAPSTPPTPPAVPTPATPPTPPAHPTPPAVPTPATPPAPPAPLLRVVWQHGDVEVQHHLEPRAPRFEVWQAGQVVVTLAATRAWMTERRTAIALAANLAGVPAPATTVPVAPPQATSSPVTPPPLLRVVWQHGDVEVQHHLDPRAPRFEIWQAGQVVVTLAATRAWMTERRAAVERAADLAGVAPPATATATAATSLAPDKPVPPERIPILIFQVAQILQEENTARSHEAVMECAREIVATAVTQGYRAFLDLETEAQMTINRLCADFEAEGREKIIIYNRF</sequence>
<accession>A0A426TRE4</accession>
<feature type="compositionally biased region" description="Pro residues" evidence="1">
    <location>
        <begin position="123"/>
        <end position="165"/>
    </location>
</feature>
<evidence type="ECO:0000256" key="1">
    <source>
        <dbReference type="SAM" id="MobiDB-lite"/>
    </source>
</evidence>
<comment type="caution">
    <text evidence="2">The sequence shown here is derived from an EMBL/GenBank/DDBJ whole genome shotgun (WGS) entry which is preliminary data.</text>
</comment>
<reference evidence="2 3" key="1">
    <citation type="submission" date="2018-12" db="EMBL/GenBank/DDBJ databases">
        <title>Genome Sequence of Candidatus Viridilinea halotolerans isolated from saline sulfide-rich spring.</title>
        <authorList>
            <person name="Grouzdev D.S."/>
            <person name="Burganskaya E.I."/>
            <person name="Krutkina M.S."/>
            <person name="Sukhacheva M.V."/>
            <person name="Gorlenko V.M."/>
        </authorList>
    </citation>
    <scope>NUCLEOTIDE SEQUENCE [LARGE SCALE GENOMIC DNA]</scope>
    <source>
        <strain evidence="2">Chok-6</strain>
    </source>
</reference>
<evidence type="ECO:0000313" key="2">
    <source>
        <dbReference type="EMBL" id="RRR66038.1"/>
    </source>
</evidence>
<organism evidence="2 3">
    <name type="scientific">Candidatus Viridilinea halotolerans</name>
    <dbReference type="NCBI Taxonomy" id="2491704"/>
    <lineage>
        <taxon>Bacteria</taxon>
        <taxon>Bacillati</taxon>
        <taxon>Chloroflexota</taxon>
        <taxon>Chloroflexia</taxon>
        <taxon>Chloroflexales</taxon>
        <taxon>Chloroflexineae</taxon>
        <taxon>Oscillochloridaceae</taxon>
        <taxon>Candidatus Viridilinea</taxon>
    </lineage>
</organism>
<protein>
    <submittedName>
        <fullName evidence="2">Uncharacterized protein</fullName>
    </submittedName>
</protein>
<proteinExistence type="predicted"/>
<dbReference type="AlphaFoldDB" id="A0A426TRE4"/>